<dbReference type="Pfam" id="PF05036">
    <property type="entry name" value="SPOR"/>
    <property type="match status" value="1"/>
</dbReference>
<feature type="transmembrane region" description="Helical" evidence="2">
    <location>
        <begin position="6"/>
        <end position="27"/>
    </location>
</feature>
<sequence>MESPLQQRIVGAIVLVTLGVIFIPALLDGSGYKSRQVQDIEVKEKPEFPPLTQKKVKPIPTPLQENKKNQITTQKANSPKATSSQANPKKAHKKPIKAFALQVGTFDSNDNAEKMRDKIRKDGYTAFVHKSTAKAGGKASYKVRIGPEIERSVLDKIKAKLKKSQKIDSYIVNHP</sequence>
<keyword evidence="2" id="KW-0812">Transmembrane</keyword>
<protein>
    <recommendedName>
        <fullName evidence="3">SPOR domain-containing protein</fullName>
    </recommendedName>
</protein>
<dbReference type="PANTHER" id="PTHR38687:SF1">
    <property type="entry name" value="CELL DIVISION PROTEIN DEDD"/>
    <property type="match status" value="1"/>
</dbReference>
<keyword evidence="2" id="KW-0472">Membrane</keyword>
<feature type="region of interest" description="Disordered" evidence="1">
    <location>
        <begin position="42"/>
        <end position="94"/>
    </location>
</feature>
<reference evidence="4" key="1">
    <citation type="submission" date="2018-06" db="EMBL/GenBank/DDBJ databases">
        <authorList>
            <person name="Zhirakovskaya E."/>
        </authorList>
    </citation>
    <scope>NUCLEOTIDE SEQUENCE</scope>
</reference>
<dbReference type="GO" id="GO:0032153">
    <property type="term" value="C:cell division site"/>
    <property type="evidence" value="ECO:0007669"/>
    <property type="project" value="TreeGrafter"/>
</dbReference>
<accession>A0A3B0X5N7</accession>
<organism evidence="4">
    <name type="scientific">hydrothermal vent metagenome</name>
    <dbReference type="NCBI Taxonomy" id="652676"/>
    <lineage>
        <taxon>unclassified sequences</taxon>
        <taxon>metagenomes</taxon>
        <taxon>ecological metagenomes</taxon>
    </lineage>
</organism>
<name>A0A3B0X5N7_9ZZZZ</name>
<evidence type="ECO:0000256" key="2">
    <source>
        <dbReference type="SAM" id="Phobius"/>
    </source>
</evidence>
<gene>
    <name evidence="4" type="ORF">MNBD_GAMMA06-1067</name>
</gene>
<keyword evidence="2" id="KW-1133">Transmembrane helix</keyword>
<feature type="compositionally biased region" description="Polar residues" evidence="1">
    <location>
        <begin position="69"/>
        <end position="87"/>
    </location>
</feature>
<dbReference type="PROSITE" id="PS51724">
    <property type="entry name" value="SPOR"/>
    <property type="match status" value="1"/>
</dbReference>
<dbReference type="SUPFAM" id="SSF110997">
    <property type="entry name" value="Sporulation related repeat"/>
    <property type="match status" value="1"/>
</dbReference>
<dbReference type="PANTHER" id="PTHR38687">
    <property type="entry name" value="CELL DIVISION PROTEIN DEDD-RELATED"/>
    <property type="match status" value="1"/>
</dbReference>
<dbReference type="InterPro" id="IPR007730">
    <property type="entry name" value="SPOR-like_dom"/>
</dbReference>
<evidence type="ECO:0000256" key="1">
    <source>
        <dbReference type="SAM" id="MobiDB-lite"/>
    </source>
</evidence>
<dbReference type="GO" id="GO:0042834">
    <property type="term" value="F:peptidoglycan binding"/>
    <property type="evidence" value="ECO:0007669"/>
    <property type="project" value="InterPro"/>
</dbReference>
<dbReference type="InterPro" id="IPR036680">
    <property type="entry name" value="SPOR-like_sf"/>
</dbReference>
<evidence type="ECO:0000259" key="3">
    <source>
        <dbReference type="PROSITE" id="PS51724"/>
    </source>
</evidence>
<dbReference type="EMBL" id="UOFD01000026">
    <property type="protein sequence ID" value="VAW51244.1"/>
    <property type="molecule type" value="Genomic_DNA"/>
</dbReference>
<proteinExistence type="predicted"/>
<dbReference type="InterPro" id="IPR052521">
    <property type="entry name" value="Cell_div_SPOR-domain"/>
</dbReference>
<feature type="domain" description="SPOR" evidence="3">
    <location>
        <begin position="93"/>
        <end position="174"/>
    </location>
</feature>
<dbReference type="Gene3D" id="3.30.70.1070">
    <property type="entry name" value="Sporulation related repeat"/>
    <property type="match status" value="1"/>
</dbReference>
<dbReference type="AlphaFoldDB" id="A0A3B0X5N7"/>
<evidence type="ECO:0000313" key="4">
    <source>
        <dbReference type="EMBL" id="VAW51244.1"/>
    </source>
</evidence>
<dbReference type="GO" id="GO:0032506">
    <property type="term" value="P:cytokinetic process"/>
    <property type="evidence" value="ECO:0007669"/>
    <property type="project" value="TreeGrafter"/>
</dbReference>
<dbReference type="GO" id="GO:0030428">
    <property type="term" value="C:cell septum"/>
    <property type="evidence" value="ECO:0007669"/>
    <property type="project" value="TreeGrafter"/>
</dbReference>